<evidence type="ECO:0000259" key="2">
    <source>
        <dbReference type="PROSITE" id="PS50837"/>
    </source>
</evidence>
<dbReference type="SUPFAM" id="SSF48403">
    <property type="entry name" value="Ankyrin repeat"/>
    <property type="match status" value="1"/>
</dbReference>
<evidence type="ECO:0000313" key="4">
    <source>
        <dbReference type="Proteomes" id="UP001276659"/>
    </source>
</evidence>
<dbReference type="SUPFAM" id="SSF52540">
    <property type="entry name" value="P-loop containing nucleoside triphosphate hydrolases"/>
    <property type="match status" value="1"/>
</dbReference>
<dbReference type="Pfam" id="PF24883">
    <property type="entry name" value="NPHP3_N"/>
    <property type="match status" value="1"/>
</dbReference>
<dbReference type="InterPro" id="IPR027417">
    <property type="entry name" value="P-loop_NTPase"/>
</dbReference>
<proteinExistence type="predicted"/>
<accession>A0AAE0DMC5</accession>
<dbReference type="PROSITE" id="PS50837">
    <property type="entry name" value="NACHT"/>
    <property type="match status" value="1"/>
</dbReference>
<dbReference type="EMBL" id="JASNWA010000006">
    <property type="protein sequence ID" value="KAK3175097.1"/>
    <property type="molecule type" value="Genomic_DNA"/>
</dbReference>
<dbReference type="AlphaFoldDB" id="A0AAE0DMC5"/>
<protein>
    <recommendedName>
        <fullName evidence="2">NACHT domain-containing protein</fullName>
    </recommendedName>
</protein>
<comment type="caution">
    <text evidence="3">The sequence shown here is derived from an EMBL/GenBank/DDBJ whole genome shotgun (WGS) entry which is preliminary data.</text>
</comment>
<dbReference type="Gene3D" id="1.25.40.20">
    <property type="entry name" value="Ankyrin repeat-containing domain"/>
    <property type="match status" value="2"/>
</dbReference>
<dbReference type="InterPro" id="IPR007111">
    <property type="entry name" value="NACHT_NTPase"/>
</dbReference>
<evidence type="ECO:0000256" key="1">
    <source>
        <dbReference type="ARBA" id="ARBA00022737"/>
    </source>
</evidence>
<dbReference type="InterPro" id="IPR036770">
    <property type="entry name" value="Ankyrin_rpt-contain_sf"/>
</dbReference>
<name>A0AAE0DMC5_9LECA</name>
<dbReference type="Proteomes" id="UP001276659">
    <property type="component" value="Unassembled WGS sequence"/>
</dbReference>
<gene>
    <name evidence="3" type="ORF">OEA41_002343</name>
</gene>
<dbReference type="Gene3D" id="3.40.50.300">
    <property type="entry name" value="P-loop containing nucleotide triphosphate hydrolases"/>
    <property type="match status" value="1"/>
</dbReference>
<feature type="domain" description="NACHT" evidence="2">
    <location>
        <begin position="243"/>
        <end position="381"/>
    </location>
</feature>
<keyword evidence="4" id="KW-1185">Reference proteome</keyword>
<evidence type="ECO:0000313" key="3">
    <source>
        <dbReference type="EMBL" id="KAK3175097.1"/>
    </source>
</evidence>
<reference evidence="3" key="1">
    <citation type="submission" date="2022-11" db="EMBL/GenBank/DDBJ databases">
        <title>Chromosomal genome sequence assembly and mating type (MAT) locus characterization of the leprose asexual lichenized fungus Lepraria neglecta (Nyl.) Erichsen.</title>
        <authorList>
            <person name="Allen J.L."/>
            <person name="Pfeffer B."/>
        </authorList>
    </citation>
    <scope>NUCLEOTIDE SEQUENCE</scope>
    <source>
        <strain evidence="3">Allen 5258</strain>
    </source>
</reference>
<dbReference type="PANTHER" id="PTHR10039">
    <property type="entry name" value="AMELOGENIN"/>
    <property type="match status" value="1"/>
</dbReference>
<dbReference type="InterPro" id="IPR056884">
    <property type="entry name" value="NPHP3-like_N"/>
</dbReference>
<organism evidence="3 4">
    <name type="scientific">Lepraria neglecta</name>
    <dbReference type="NCBI Taxonomy" id="209136"/>
    <lineage>
        <taxon>Eukaryota</taxon>
        <taxon>Fungi</taxon>
        <taxon>Dikarya</taxon>
        <taxon>Ascomycota</taxon>
        <taxon>Pezizomycotina</taxon>
        <taxon>Lecanoromycetes</taxon>
        <taxon>OSLEUM clade</taxon>
        <taxon>Lecanoromycetidae</taxon>
        <taxon>Lecanorales</taxon>
        <taxon>Lecanorineae</taxon>
        <taxon>Stereocaulaceae</taxon>
        <taxon>Lepraria</taxon>
    </lineage>
</organism>
<dbReference type="PANTHER" id="PTHR10039:SF14">
    <property type="entry name" value="NACHT DOMAIN-CONTAINING PROTEIN"/>
    <property type="match status" value="1"/>
</dbReference>
<sequence length="986" mass="113071">MAHASISTASTTSSFGAAVRDFQNEFADQEAFDFGAFQTIDDVYNEINKTQEEQGRRGQLRYMKKLAPFLDCLAQYSGVLDTFVQVKPDVLALIWISKNYVKGFDKVLETTRRLGECLPQFKDCAGLFSDHKGVQDVLCLFYRDILDFYANLLRFFRTKDREVTFADIHSAHTARTKALEEYERSEQARERQSFEACRLFLAPRLYDKELQRMKKECCKDTCGWLEVDDDFQRWLTTKRRSSAFLWLTGIPGAGKSHLSATFVSNMTQKKENILFVFLSFQYQESASLVAVLHTLIFQILYKHQYLRPALLRAYEFETRDLQSFVDYNQQLLMDLLQCIGATYVVLDGLDEISEEERQALLRGFIHMTNQCPELKVMVSSRDELDISNVLHLKAISLRIGLKNSQDIELYFNDRAERWLNTFDIDDDICSDLQNRLQNVPRKADALTIREDDDFVVPERRLLKDIRQYCGPIIEFDGDFICYVHFTAKEYLSDKQSGPFINDISANMKIAHTCMTYLMFTCFDPNTSKQEMNSAIIDGHYVLQPYATSHWLDHVKAAIQCDTTSSEFGRLCQKIHMFLARRTNSTFKRRLAECKDEAAKRKFEREQPSMYLGLTQFENQQPYIYKWLGYINSTMTLEFPEETSKDLNRETLEQALLDTMEVGETEYLNLLLDKLQQPPLNLLIHLAYLKGSNIATLETLMGRGATYDDQSSRKLLASVRDSEDGNPGVPVYIWKAMNSVREEYNIFQAKTTSKANGLAEGPQTALTEAIEGGSVEVVRWILANGGDIKEQIFDNRLPVTPLDYLFARQLIRSKDKRSRRPLMLDIVQLLLESGSDVKDGRSLHSLVQCQILPEEHSSYLQMAKLLLKYGSSVRKDALHYVIGCNYSWDLGQLLLENGADIEAYYTTGPSSSPTPLMRCLTANHRKAAEFARALLEFGAKTDLKADDISKGKEYKLDPKKFAKWTGISWDELVDSTPRSQVSAIVPP</sequence>
<keyword evidence="1" id="KW-0677">Repeat</keyword>